<organism evidence="3 4">
    <name type="scientific">Parvularcula lutaonensis</name>
    <dbReference type="NCBI Taxonomy" id="491923"/>
    <lineage>
        <taxon>Bacteria</taxon>
        <taxon>Pseudomonadati</taxon>
        <taxon>Pseudomonadota</taxon>
        <taxon>Alphaproteobacteria</taxon>
        <taxon>Parvularculales</taxon>
        <taxon>Parvularculaceae</taxon>
        <taxon>Parvularcula</taxon>
    </lineage>
</organism>
<gene>
    <name evidence="3" type="ORF">ACFONP_03435</name>
</gene>
<dbReference type="Proteomes" id="UP001595607">
    <property type="component" value="Unassembled WGS sequence"/>
</dbReference>
<protein>
    <submittedName>
        <fullName evidence="3">PH domain-containing protein</fullName>
    </submittedName>
</protein>
<reference evidence="4" key="1">
    <citation type="journal article" date="2019" name="Int. J. Syst. Evol. Microbiol.">
        <title>The Global Catalogue of Microorganisms (GCM) 10K type strain sequencing project: providing services to taxonomists for standard genome sequencing and annotation.</title>
        <authorList>
            <consortium name="The Broad Institute Genomics Platform"/>
            <consortium name="The Broad Institute Genome Sequencing Center for Infectious Disease"/>
            <person name="Wu L."/>
            <person name="Ma J."/>
        </authorList>
    </citation>
    <scope>NUCLEOTIDE SEQUENCE [LARGE SCALE GENOMIC DNA]</scope>
    <source>
        <strain evidence="4">KCTC 22245</strain>
    </source>
</reference>
<evidence type="ECO:0000256" key="1">
    <source>
        <dbReference type="SAM" id="Phobius"/>
    </source>
</evidence>
<keyword evidence="1" id="KW-0472">Membrane</keyword>
<keyword evidence="1" id="KW-0812">Transmembrane</keyword>
<dbReference type="EMBL" id="JBHRVA010000002">
    <property type="protein sequence ID" value="MFC3301776.1"/>
    <property type="molecule type" value="Genomic_DNA"/>
</dbReference>
<keyword evidence="4" id="KW-1185">Reference proteome</keyword>
<evidence type="ECO:0000259" key="2">
    <source>
        <dbReference type="Pfam" id="PF03703"/>
    </source>
</evidence>
<dbReference type="PANTHER" id="PTHR37938">
    <property type="entry name" value="BLL0215 PROTEIN"/>
    <property type="match status" value="1"/>
</dbReference>
<dbReference type="Pfam" id="PF03703">
    <property type="entry name" value="bPH_2"/>
    <property type="match status" value="1"/>
</dbReference>
<evidence type="ECO:0000313" key="4">
    <source>
        <dbReference type="Proteomes" id="UP001595607"/>
    </source>
</evidence>
<feature type="domain" description="YdbS-like PH" evidence="2">
    <location>
        <begin position="52"/>
        <end position="112"/>
    </location>
</feature>
<dbReference type="RefSeq" id="WP_189573428.1">
    <property type="nucleotide sequence ID" value="NZ_BMXU01000001.1"/>
</dbReference>
<comment type="caution">
    <text evidence="3">The sequence shown here is derived from an EMBL/GenBank/DDBJ whole genome shotgun (WGS) entry which is preliminary data.</text>
</comment>
<proteinExistence type="predicted"/>
<dbReference type="PANTHER" id="PTHR37938:SF1">
    <property type="entry name" value="BLL0215 PROTEIN"/>
    <property type="match status" value="1"/>
</dbReference>
<dbReference type="InterPro" id="IPR005182">
    <property type="entry name" value="YdbS-like_PH"/>
</dbReference>
<accession>A0ABV7MBQ4</accession>
<keyword evidence="1" id="KW-1133">Transmembrane helix</keyword>
<sequence length="150" mass="16755">MFGLAPVAWLFWHLYQVEVIGDGPFNQGLAVIALITSIIGIIVFVVVQVYMQTTEFALTDRRIILKKGFISRRTNEIPLDALENVNVYQTVFQRLFGYGRLELNGSGGSPLHSPPIQDPVDVRTSISEARISIERAPAFRTAHPEKDQSS</sequence>
<feature type="transmembrane region" description="Helical" evidence="1">
    <location>
        <begin position="29"/>
        <end position="51"/>
    </location>
</feature>
<name>A0ABV7MBQ4_9PROT</name>
<evidence type="ECO:0000313" key="3">
    <source>
        <dbReference type="EMBL" id="MFC3301776.1"/>
    </source>
</evidence>